<feature type="transmembrane region" description="Helical" evidence="1">
    <location>
        <begin position="205"/>
        <end position="224"/>
    </location>
</feature>
<evidence type="ECO:0000313" key="4">
    <source>
        <dbReference type="Proteomes" id="UP000615026"/>
    </source>
</evidence>
<dbReference type="InterPro" id="IPR035897">
    <property type="entry name" value="Toll_tir_struct_dom_sf"/>
</dbReference>
<sequence>MGKPGSIFISYRRSDSIAEAGRVYDKLVEAFGSERIFKDVDNIPYGADFVEYLDQAVARCDVLIALMGRSWLTVTDSHGKRRLDDPNDFVRIEIASALKRDILVLPVLIGGATMPGPSDLPDDLQSLARRNAAQARYDPDFHSDMRRIVTKLEDYFADRGITATSGHNTSTSPAQPTPNTVGIRVSMILSGVSGVFALYDSISGIGTAAGGVVAALLFGSVAILMTRKVWAWGSAIAIQVSALIVFSAELMDVFSDSYQDSEVSLDDLAVIIPVMVLALITIVILLSPKTRRNFS</sequence>
<keyword evidence="4" id="KW-1185">Reference proteome</keyword>
<feature type="domain" description="TIR" evidence="2">
    <location>
        <begin position="7"/>
        <end position="136"/>
    </location>
</feature>
<comment type="caution">
    <text evidence="3">The sequence shown here is derived from an EMBL/GenBank/DDBJ whole genome shotgun (WGS) entry which is preliminary data.</text>
</comment>
<dbReference type="GO" id="GO:0007165">
    <property type="term" value="P:signal transduction"/>
    <property type="evidence" value="ECO:0007669"/>
    <property type="project" value="InterPro"/>
</dbReference>
<protein>
    <submittedName>
        <fullName evidence="3">Toll/interleukin-1 receptor domain-containing protein</fullName>
    </submittedName>
</protein>
<keyword evidence="1" id="KW-0812">Transmembrane</keyword>
<dbReference type="Gene3D" id="3.40.50.10140">
    <property type="entry name" value="Toll/interleukin-1 receptor homology (TIR) domain"/>
    <property type="match status" value="1"/>
</dbReference>
<dbReference type="SUPFAM" id="SSF52200">
    <property type="entry name" value="Toll/Interleukin receptor TIR domain"/>
    <property type="match status" value="1"/>
</dbReference>
<accession>A0A929FC83</accession>
<feature type="transmembrane region" description="Helical" evidence="1">
    <location>
        <begin position="268"/>
        <end position="286"/>
    </location>
</feature>
<dbReference type="Pfam" id="PF13676">
    <property type="entry name" value="TIR_2"/>
    <property type="match status" value="1"/>
</dbReference>
<evidence type="ECO:0000259" key="2">
    <source>
        <dbReference type="Pfam" id="PF13676"/>
    </source>
</evidence>
<keyword evidence="1" id="KW-1133">Transmembrane helix</keyword>
<dbReference type="RefSeq" id="WP_193995218.1">
    <property type="nucleotide sequence ID" value="NZ_JADEXP010000258.1"/>
</dbReference>
<keyword evidence="1" id="KW-0472">Membrane</keyword>
<name>A0A929FC83_LEPEC</name>
<dbReference type="InterPro" id="IPR000157">
    <property type="entry name" value="TIR_dom"/>
</dbReference>
<dbReference type="Proteomes" id="UP000615026">
    <property type="component" value="Unassembled WGS sequence"/>
</dbReference>
<evidence type="ECO:0000313" key="3">
    <source>
        <dbReference type="EMBL" id="MBE9069308.1"/>
    </source>
</evidence>
<reference evidence="3" key="1">
    <citation type="submission" date="2020-10" db="EMBL/GenBank/DDBJ databases">
        <authorList>
            <person name="Castelo-Branco R."/>
            <person name="Eusebio N."/>
            <person name="Adriana R."/>
            <person name="Vieira A."/>
            <person name="Brugerolle De Fraissinette N."/>
            <person name="Rezende De Castro R."/>
            <person name="Schneider M.P."/>
            <person name="Vasconcelos V."/>
            <person name="Leao P.N."/>
        </authorList>
    </citation>
    <scope>NUCLEOTIDE SEQUENCE</scope>
    <source>
        <strain evidence="3">LEGE 11479</strain>
    </source>
</reference>
<evidence type="ECO:0000256" key="1">
    <source>
        <dbReference type="SAM" id="Phobius"/>
    </source>
</evidence>
<keyword evidence="3" id="KW-0675">Receptor</keyword>
<gene>
    <name evidence="3" type="ORF">IQ260_21935</name>
</gene>
<proteinExistence type="predicted"/>
<organism evidence="3 4">
    <name type="scientific">Leptolyngbya cf. ectocarpi LEGE 11479</name>
    <dbReference type="NCBI Taxonomy" id="1828722"/>
    <lineage>
        <taxon>Bacteria</taxon>
        <taxon>Bacillati</taxon>
        <taxon>Cyanobacteriota</taxon>
        <taxon>Cyanophyceae</taxon>
        <taxon>Leptolyngbyales</taxon>
        <taxon>Leptolyngbyaceae</taxon>
        <taxon>Leptolyngbya group</taxon>
        <taxon>Leptolyngbya</taxon>
    </lineage>
</organism>
<dbReference type="EMBL" id="JADEXP010000258">
    <property type="protein sequence ID" value="MBE9069308.1"/>
    <property type="molecule type" value="Genomic_DNA"/>
</dbReference>
<dbReference type="AlphaFoldDB" id="A0A929FC83"/>
<feature type="transmembrane region" description="Helical" evidence="1">
    <location>
        <begin position="229"/>
        <end position="248"/>
    </location>
</feature>